<evidence type="ECO:0000313" key="9">
    <source>
        <dbReference type="Proteomes" id="UP001500888"/>
    </source>
</evidence>
<dbReference type="PROSITE" id="PS50110">
    <property type="entry name" value="RESPONSE_REGULATORY"/>
    <property type="match status" value="1"/>
</dbReference>
<protein>
    <submittedName>
        <fullName evidence="8">Response regulator transcription factor</fullName>
    </submittedName>
</protein>
<dbReference type="InterPro" id="IPR039420">
    <property type="entry name" value="WalR-like"/>
</dbReference>
<dbReference type="InterPro" id="IPR058245">
    <property type="entry name" value="NreC/VraR/RcsB-like_REC"/>
</dbReference>
<keyword evidence="2" id="KW-0805">Transcription regulation</keyword>
<evidence type="ECO:0000256" key="4">
    <source>
        <dbReference type="ARBA" id="ARBA00023163"/>
    </source>
</evidence>
<feature type="domain" description="Response regulatory" evidence="7">
    <location>
        <begin position="4"/>
        <end position="122"/>
    </location>
</feature>
<comment type="caution">
    <text evidence="8">The sequence shown here is derived from an EMBL/GenBank/DDBJ whole genome shotgun (WGS) entry which is preliminary data.</text>
</comment>
<dbReference type="SUPFAM" id="SSF52172">
    <property type="entry name" value="CheY-like"/>
    <property type="match status" value="1"/>
</dbReference>
<feature type="domain" description="HTH luxR-type" evidence="6">
    <location>
        <begin position="146"/>
        <end position="211"/>
    </location>
</feature>
<keyword evidence="9" id="KW-1185">Reference proteome</keyword>
<evidence type="ECO:0000259" key="6">
    <source>
        <dbReference type="PROSITE" id="PS50043"/>
    </source>
</evidence>
<evidence type="ECO:0000256" key="3">
    <source>
        <dbReference type="ARBA" id="ARBA00023125"/>
    </source>
</evidence>
<dbReference type="PROSITE" id="PS50043">
    <property type="entry name" value="HTH_LUXR_2"/>
    <property type="match status" value="1"/>
</dbReference>
<evidence type="ECO:0000256" key="5">
    <source>
        <dbReference type="PROSITE-ProRule" id="PRU00169"/>
    </source>
</evidence>
<sequence>MTIRVLIADDEERVRFGFQTILNSAPDIDVVGQAADGVAALALTRRLRPDVVIADIRMPRMDGLELTRILCAPGTPTVTRVVVVTTFDLDAYVHTALRHGACGFLLKHSGTALLIEAVRAAMLGDSLISPSVTVRLLRRLSGVRDAPDSKPPLTNRELDIVSLVADGLTNPEIGAELYITPGTVKTHLAHIQRKLGVRNRVGIAAWAWETGHRQARN</sequence>
<evidence type="ECO:0000259" key="7">
    <source>
        <dbReference type="PROSITE" id="PS50110"/>
    </source>
</evidence>
<keyword evidence="4" id="KW-0804">Transcription</keyword>
<organism evidence="8 9">
    <name type="scientific">Sphaerisporangium flaviroseum</name>
    <dbReference type="NCBI Taxonomy" id="509199"/>
    <lineage>
        <taxon>Bacteria</taxon>
        <taxon>Bacillati</taxon>
        <taxon>Actinomycetota</taxon>
        <taxon>Actinomycetes</taxon>
        <taxon>Streptosporangiales</taxon>
        <taxon>Streptosporangiaceae</taxon>
        <taxon>Sphaerisporangium</taxon>
    </lineage>
</organism>
<dbReference type="PANTHER" id="PTHR43214">
    <property type="entry name" value="TWO-COMPONENT RESPONSE REGULATOR"/>
    <property type="match status" value="1"/>
</dbReference>
<dbReference type="CDD" id="cd06170">
    <property type="entry name" value="LuxR_C_like"/>
    <property type="match status" value="1"/>
</dbReference>
<dbReference type="CDD" id="cd17535">
    <property type="entry name" value="REC_NarL-like"/>
    <property type="match status" value="1"/>
</dbReference>
<evidence type="ECO:0000256" key="2">
    <source>
        <dbReference type="ARBA" id="ARBA00023015"/>
    </source>
</evidence>
<evidence type="ECO:0000313" key="8">
    <source>
        <dbReference type="EMBL" id="GAA3843253.1"/>
    </source>
</evidence>
<evidence type="ECO:0000256" key="1">
    <source>
        <dbReference type="ARBA" id="ARBA00022553"/>
    </source>
</evidence>
<dbReference type="InterPro" id="IPR011006">
    <property type="entry name" value="CheY-like_superfamily"/>
</dbReference>
<name>A0ABP7JFH0_9ACTN</name>
<reference evidence="9" key="1">
    <citation type="journal article" date="2019" name="Int. J. Syst. Evol. Microbiol.">
        <title>The Global Catalogue of Microorganisms (GCM) 10K type strain sequencing project: providing services to taxonomists for standard genome sequencing and annotation.</title>
        <authorList>
            <consortium name="The Broad Institute Genomics Platform"/>
            <consortium name="The Broad Institute Genome Sequencing Center for Infectious Disease"/>
            <person name="Wu L."/>
            <person name="Ma J."/>
        </authorList>
    </citation>
    <scope>NUCLEOTIDE SEQUENCE [LARGE SCALE GENOMIC DNA]</scope>
    <source>
        <strain evidence="9">JCM 16908</strain>
    </source>
</reference>
<dbReference type="SMART" id="SM00421">
    <property type="entry name" value="HTH_LUXR"/>
    <property type="match status" value="1"/>
</dbReference>
<dbReference type="Proteomes" id="UP001500888">
    <property type="component" value="Unassembled WGS sequence"/>
</dbReference>
<keyword evidence="3" id="KW-0238">DNA-binding</keyword>
<dbReference type="Pfam" id="PF00196">
    <property type="entry name" value="GerE"/>
    <property type="match status" value="1"/>
</dbReference>
<dbReference type="Pfam" id="PF00072">
    <property type="entry name" value="Response_reg"/>
    <property type="match status" value="1"/>
</dbReference>
<dbReference type="PRINTS" id="PR00038">
    <property type="entry name" value="HTHLUXR"/>
</dbReference>
<dbReference type="InterPro" id="IPR016032">
    <property type="entry name" value="Sig_transdc_resp-reg_C-effctor"/>
</dbReference>
<feature type="modified residue" description="4-aspartylphosphate" evidence="5">
    <location>
        <position position="55"/>
    </location>
</feature>
<dbReference type="SMART" id="SM00448">
    <property type="entry name" value="REC"/>
    <property type="match status" value="1"/>
</dbReference>
<dbReference type="SUPFAM" id="SSF46894">
    <property type="entry name" value="C-terminal effector domain of the bipartite response regulators"/>
    <property type="match status" value="1"/>
</dbReference>
<dbReference type="RefSeq" id="WP_344952635.1">
    <property type="nucleotide sequence ID" value="NZ_BAAAZR010000054.1"/>
</dbReference>
<dbReference type="EMBL" id="BAAAZR010000054">
    <property type="protein sequence ID" value="GAA3843253.1"/>
    <property type="molecule type" value="Genomic_DNA"/>
</dbReference>
<accession>A0ABP7JFH0</accession>
<dbReference type="Gene3D" id="3.40.50.2300">
    <property type="match status" value="1"/>
</dbReference>
<keyword evidence="1 5" id="KW-0597">Phosphoprotein</keyword>
<dbReference type="PROSITE" id="PS00622">
    <property type="entry name" value="HTH_LUXR_1"/>
    <property type="match status" value="1"/>
</dbReference>
<proteinExistence type="predicted"/>
<dbReference type="PANTHER" id="PTHR43214:SF24">
    <property type="entry name" value="TRANSCRIPTIONAL REGULATORY PROTEIN NARL-RELATED"/>
    <property type="match status" value="1"/>
</dbReference>
<dbReference type="InterPro" id="IPR000792">
    <property type="entry name" value="Tscrpt_reg_LuxR_C"/>
</dbReference>
<dbReference type="InterPro" id="IPR001789">
    <property type="entry name" value="Sig_transdc_resp-reg_receiver"/>
</dbReference>
<gene>
    <name evidence="8" type="ORF">GCM10022226_77780</name>
</gene>